<protein>
    <submittedName>
        <fullName evidence="5">Acyl-CoA thioesterase</fullName>
    </submittedName>
</protein>
<dbReference type="RefSeq" id="WP_109902165.1">
    <property type="nucleotide sequence ID" value="NZ_QGLE01000001.1"/>
</dbReference>
<dbReference type="Gene3D" id="3.10.129.10">
    <property type="entry name" value="Hotdog Thioesterase"/>
    <property type="match status" value="1"/>
</dbReference>
<dbReference type="AlphaFoldDB" id="A0A317EIB6"/>
<evidence type="ECO:0000313" key="5">
    <source>
        <dbReference type="EMBL" id="PWR25810.1"/>
    </source>
</evidence>
<dbReference type="GO" id="GO:0006637">
    <property type="term" value="P:acyl-CoA metabolic process"/>
    <property type="evidence" value="ECO:0007669"/>
    <property type="project" value="TreeGrafter"/>
</dbReference>
<dbReference type="PROSITE" id="PS51770">
    <property type="entry name" value="HOTDOG_ACOT"/>
    <property type="match status" value="1"/>
</dbReference>
<comment type="caution">
    <text evidence="5">The sequence shown here is derived from an EMBL/GenBank/DDBJ whole genome shotgun (WGS) entry which is preliminary data.</text>
</comment>
<keyword evidence="2 3" id="KW-0378">Hydrolase</keyword>
<keyword evidence="6" id="KW-1185">Reference proteome</keyword>
<evidence type="ECO:0000256" key="3">
    <source>
        <dbReference type="PROSITE-ProRule" id="PRU01106"/>
    </source>
</evidence>
<gene>
    <name evidence="5" type="ORF">DKG74_02310</name>
</gene>
<evidence type="ECO:0000259" key="4">
    <source>
        <dbReference type="PROSITE" id="PS51770"/>
    </source>
</evidence>
<dbReference type="SUPFAM" id="SSF54637">
    <property type="entry name" value="Thioesterase/thiol ester dehydrase-isomerase"/>
    <property type="match status" value="1"/>
</dbReference>
<dbReference type="InterPro" id="IPR029069">
    <property type="entry name" value="HotDog_dom_sf"/>
</dbReference>
<comment type="similarity">
    <text evidence="1">Belongs to the acyl coenzyme A hydrolase family.</text>
</comment>
<evidence type="ECO:0000256" key="1">
    <source>
        <dbReference type="ARBA" id="ARBA00010458"/>
    </source>
</evidence>
<feature type="domain" description="HotDog ACOT-type" evidence="4">
    <location>
        <begin position="14"/>
        <end position="133"/>
    </location>
</feature>
<proteinExistence type="inferred from homology"/>
<evidence type="ECO:0000256" key="2">
    <source>
        <dbReference type="ARBA" id="ARBA00022801"/>
    </source>
</evidence>
<dbReference type="PANTHER" id="PTHR11049">
    <property type="entry name" value="ACYL COENZYME A THIOESTER HYDROLASE"/>
    <property type="match status" value="1"/>
</dbReference>
<dbReference type="GO" id="GO:0009062">
    <property type="term" value="P:fatty acid catabolic process"/>
    <property type="evidence" value="ECO:0007669"/>
    <property type="project" value="TreeGrafter"/>
</dbReference>
<name>A0A317EIB6_9PROT</name>
<dbReference type="GO" id="GO:0005829">
    <property type="term" value="C:cytosol"/>
    <property type="evidence" value="ECO:0007669"/>
    <property type="project" value="TreeGrafter"/>
</dbReference>
<dbReference type="GO" id="GO:0052816">
    <property type="term" value="F:long-chain fatty acyl-CoA hydrolase activity"/>
    <property type="evidence" value="ECO:0007669"/>
    <property type="project" value="TreeGrafter"/>
</dbReference>
<dbReference type="Proteomes" id="UP000245461">
    <property type="component" value="Unassembled WGS sequence"/>
</dbReference>
<dbReference type="EMBL" id="QGLE01000001">
    <property type="protein sequence ID" value="PWR25810.1"/>
    <property type="molecule type" value="Genomic_DNA"/>
</dbReference>
<organism evidence="5 6">
    <name type="scientific">Zavarzinia aquatilis</name>
    <dbReference type="NCBI Taxonomy" id="2211142"/>
    <lineage>
        <taxon>Bacteria</taxon>
        <taxon>Pseudomonadati</taxon>
        <taxon>Pseudomonadota</taxon>
        <taxon>Alphaproteobacteria</taxon>
        <taxon>Rhodospirillales</taxon>
        <taxon>Zavarziniaceae</taxon>
        <taxon>Zavarzinia</taxon>
    </lineage>
</organism>
<dbReference type="Pfam" id="PF03061">
    <property type="entry name" value="4HBT"/>
    <property type="match status" value="1"/>
</dbReference>
<dbReference type="InterPro" id="IPR033120">
    <property type="entry name" value="HOTDOG_ACOT"/>
</dbReference>
<sequence>MSKDETAAVHPASRGLEAIIRTAPLPKDVNGNGDIFGGWILSHMDIAAGVAAARRAEGRVATVAIDAMTFHKPVFIGDLVSIYGEILSVGRTSIKVKLETWVDRQRRRDGSLGAPASVKVTEGTFVMVAIDDEGKPRPVPA</sequence>
<dbReference type="PANTHER" id="PTHR11049:SF5">
    <property type="entry name" value="ACYL-COA THIOESTER HYDROLASE YCIA"/>
    <property type="match status" value="1"/>
</dbReference>
<reference evidence="5 6" key="1">
    <citation type="submission" date="2018-05" db="EMBL/GenBank/DDBJ databases">
        <title>Zavarzinia sp. HR-AS.</title>
        <authorList>
            <person name="Lee Y."/>
            <person name="Jeon C.O."/>
        </authorList>
    </citation>
    <scope>NUCLEOTIDE SEQUENCE [LARGE SCALE GENOMIC DNA]</scope>
    <source>
        <strain evidence="5 6">HR-AS</strain>
    </source>
</reference>
<accession>A0A317EIB6</accession>
<dbReference type="OrthoDB" id="9801856at2"/>
<dbReference type="CDD" id="cd03442">
    <property type="entry name" value="BFIT_BACH"/>
    <property type="match status" value="1"/>
</dbReference>
<evidence type="ECO:0000313" key="6">
    <source>
        <dbReference type="Proteomes" id="UP000245461"/>
    </source>
</evidence>
<dbReference type="InterPro" id="IPR040170">
    <property type="entry name" value="Cytosol_ACT"/>
</dbReference>
<dbReference type="InterPro" id="IPR006683">
    <property type="entry name" value="Thioestr_dom"/>
</dbReference>